<dbReference type="OrthoDB" id="2514702at2"/>
<dbReference type="InterPro" id="IPR010559">
    <property type="entry name" value="Sig_transdc_His_kin_internal"/>
</dbReference>
<keyword evidence="2" id="KW-0812">Transmembrane</keyword>
<keyword evidence="4" id="KW-0808">Transferase</keyword>
<evidence type="ECO:0000256" key="1">
    <source>
        <dbReference type="SAM" id="MobiDB-lite"/>
    </source>
</evidence>
<evidence type="ECO:0000313" key="4">
    <source>
        <dbReference type="EMBL" id="RVU44646.1"/>
    </source>
</evidence>
<keyword evidence="2" id="KW-0472">Membrane</keyword>
<dbReference type="InterPro" id="IPR050640">
    <property type="entry name" value="Bact_2-comp_sensor_kinase"/>
</dbReference>
<dbReference type="Pfam" id="PF06580">
    <property type="entry name" value="His_kinase"/>
    <property type="match status" value="1"/>
</dbReference>
<evidence type="ECO:0000313" key="5">
    <source>
        <dbReference type="Proteomes" id="UP000285575"/>
    </source>
</evidence>
<feature type="domain" description="Signal transduction histidine kinase internal region" evidence="3">
    <location>
        <begin position="181"/>
        <end position="259"/>
    </location>
</feature>
<accession>A0A437RD15</accession>
<dbReference type="EMBL" id="SACR01000005">
    <property type="protein sequence ID" value="RVU44646.1"/>
    <property type="molecule type" value="Genomic_DNA"/>
</dbReference>
<dbReference type="PANTHER" id="PTHR34220">
    <property type="entry name" value="SENSOR HISTIDINE KINASE YPDA"/>
    <property type="match status" value="1"/>
</dbReference>
<keyword evidence="2" id="KW-1133">Transmembrane helix</keyword>
<feature type="transmembrane region" description="Helical" evidence="2">
    <location>
        <begin position="53"/>
        <end position="73"/>
    </location>
</feature>
<name>A0A437RD15_9BURK</name>
<sequence>MSPPPPSPPAPPSAAPSTRSTGFAQSRFDPLADERSRVMAITAASFDVCHPALALRAVVLVQAVLAVLALATASSAAEWGTRQAVLAFAGVAGSLLWLVGLCALKRPLMALPSLPRAVLVLGLGAVAAGLAWWPLLWAGLGGELHALRVAAVGLGGVCFAAMLWAWLDLRARIWHPADASARLAELQSRIRPHFLFNALNTALALVRVDPARAEAVLEDLSELFRAALAEVGATVTLEEEMALARHYLAIEQVRFGHRLDVQWEVDPRVHAARVPSLVLQPLVENAVRHGIEPAAGGGRVTVRAAVQRGQAVVTVINTLGPEPGMPGHGMALHNVRERLRLLHDVGAQCDVWREPAAAGSGLPDLFHARIVLPLP</sequence>
<reference evidence="4 5" key="1">
    <citation type="submission" date="2019-01" db="EMBL/GenBank/DDBJ databases">
        <authorList>
            <person name="Chen W.-M."/>
        </authorList>
    </citation>
    <scope>NUCLEOTIDE SEQUENCE [LARGE SCALE GENOMIC DNA]</scope>
    <source>
        <strain evidence="4 5">KYPY4</strain>
    </source>
</reference>
<protein>
    <submittedName>
        <fullName evidence="4">Sensor histidine kinase</fullName>
    </submittedName>
</protein>
<feature type="compositionally biased region" description="Pro residues" evidence="1">
    <location>
        <begin position="1"/>
        <end position="14"/>
    </location>
</feature>
<dbReference type="SUPFAM" id="SSF55874">
    <property type="entry name" value="ATPase domain of HSP90 chaperone/DNA topoisomerase II/histidine kinase"/>
    <property type="match status" value="1"/>
</dbReference>
<dbReference type="RefSeq" id="WP_128230192.1">
    <property type="nucleotide sequence ID" value="NZ_SACR01000005.1"/>
</dbReference>
<evidence type="ECO:0000259" key="3">
    <source>
        <dbReference type="Pfam" id="PF06580"/>
    </source>
</evidence>
<feature type="transmembrane region" description="Helical" evidence="2">
    <location>
        <begin position="85"/>
        <end position="104"/>
    </location>
</feature>
<dbReference type="Gene3D" id="3.30.565.10">
    <property type="entry name" value="Histidine kinase-like ATPase, C-terminal domain"/>
    <property type="match status" value="1"/>
</dbReference>
<dbReference type="Proteomes" id="UP000285575">
    <property type="component" value="Unassembled WGS sequence"/>
</dbReference>
<evidence type="ECO:0000256" key="2">
    <source>
        <dbReference type="SAM" id="Phobius"/>
    </source>
</evidence>
<dbReference type="PANTHER" id="PTHR34220:SF7">
    <property type="entry name" value="SENSOR HISTIDINE KINASE YPDA"/>
    <property type="match status" value="1"/>
</dbReference>
<feature type="transmembrane region" description="Helical" evidence="2">
    <location>
        <begin position="147"/>
        <end position="167"/>
    </location>
</feature>
<dbReference type="InterPro" id="IPR036890">
    <property type="entry name" value="HATPase_C_sf"/>
</dbReference>
<dbReference type="GO" id="GO:0016020">
    <property type="term" value="C:membrane"/>
    <property type="evidence" value="ECO:0007669"/>
    <property type="project" value="InterPro"/>
</dbReference>
<comment type="caution">
    <text evidence="4">The sequence shown here is derived from an EMBL/GenBank/DDBJ whole genome shotgun (WGS) entry which is preliminary data.</text>
</comment>
<proteinExistence type="predicted"/>
<organism evidence="4 5">
    <name type="scientific">Rubrivivax rivuli</name>
    <dbReference type="NCBI Taxonomy" id="1862385"/>
    <lineage>
        <taxon>Bacteria</taxon>
        <taxon>Pseudomonadati</taxon>
        <taxon>Pseudomonadota</taxon>
        <taxon>Betaproteobacteria</taxon>
        <taxon>Burkholderiales</taxon>
        <taxon>Sphaerotilaceae</taxon>
        <taxon>Rubrivivax</taxon>
    </lineage>
</organism>
<keyword evidence="5" id="KW-1185">Reference proteome</keyword>
<keyword evidence="4" id="KW-0418">Kinase</keyword>
<feature type="transmembrane region" description="Helical" evidence="2">
    <location>
        <begin position="116"/>
        <end position="135"/>
    </location>
</feature>
<feature type="region of interest" description="Disordered" evidence="1">
    <location>
        <begin position="1"/>
        <end position="21"/>
    </location>
</feature>
<dbReference type="GO" id="GO:0000155">
    <property type="term" value="F:phosphorelay sensor kinase activity"/>
    <property type="evidence" value="ECO:0007669"/>
    <property type="project" value="InterPro"/>
</dbReference>
<gene>
    <name evidence="4" type="ORF">EOE66_18515</name>
</gene>
<dbReference type="AlphaFoldDB" id="A0A437RD15"/>